<protein>
    <submittedName>
        <fullName evidence="3">Uncharacterized protein</fullName>
    </submittedName>
</protein>
<feature type="coiled-coil region" evidence="1">
    <location>
        <begin position="264"/>
        <end position="291"/>
    </location>
</feature>
<name>A0AAE0GJH8_9CHLO</name>
<dbReference type="CDD" id="cd22744">
    <property type="entry name" value="OTU"/>
    <property type="match status" value="1"/>
</dbReference>
<keyword evidence="4" id="KW-1185">Reference proteome</keyword>
<sequence>MSVGTAASPLLELGDEEFGRLVRTSVAEDGLVLGFSPSLGNLIQLRNRISAICPTERPTLWDSLLGVLEAVGFRCPLPKKRDSVASSLRLTVSREEKRMKKEFAKNRPARLNALIQNPLFTAQGETASTQREQGALLTSARSHHIQPTKQTADRKTAVLRHEVLLANFKRKALQAQADTQAKLAYEVQCERTRLEAKLENMEESCKRAAVLVATANKWKEAREADLRSQFEAEREALYTSMQVRNFHRKLKRYDEREALSLEQLESQQRYVNELEAKLREVREQLDAVVEFVSEHQEDQQQAIDDLVRSKRAYQQVKSKHHVNCRTMRTKLADASSVNTRSTVKKSDSGRTPLSDELRALIMNLLTEANMKPASLPKALDLFCNFANISLDQPISETVCRNISRERHYHTTAATGVLWANSPSPDSVGFAGDAASSLTTSFQSDSVTIVTQEHSTVRLPFPLQELANKTTESSVGVLDDHCTEIRKVMKEVGPSVPQETEKIRPESCAIHMADHAHDMRKRARILEARRLAQFKLDYGKDICECMPEEDRCAEVTKVAWAQVLKEFLAVVRAFAKTTASQPAVSAVAPPPEESAQAGAPAVSVPAPAPAVSSGAPAPAVSVPATTPAMSAGAGAPAVNVPAPAPAGAPTPSAGAGASTPSAGAGAPTTSARAGAPAVSVPAPAPAGAPTPSAGACAPTPSARVGAPTPSAGAGAPAVSVPATAPAGAPTPSAGAGAPTPSAGAGAPTPRGGAGAPTPSARAGAPAVSVPAPASAVSAGAGLERECAPATLQQLHVRISQTFVAPQRARSSLLEVQRQFMDTKSFEIKSATVILCTELGELAWTCLDAKEKEKREKLIFLATEYDFTPTYNYGERGMVGDCLYLSFAQANGDLPSVSLAELAKPPPVAFKHMNTRLRHLVANTVLDDTQRRILTTLGYSDGKREVERAEFIRRVQTPGEYGNDECIFVLSVMYERPLVMINADSREQNSPVAIYCPWGFTDRKGRLKFKLPQLYTWNSFVQWLSVLKSKNIQLPLFMKFSARVFKTWVKGSTMKHLYARTCSRKAQGVAVSRCISDEACRLPPPQRTRDKNGAPA</sequence>
<evidence type="ECO:0000256" key="2">
    <source>
        <dbReference type="SAM" id="MobiDB-lite"/>
    </source>
</evidence>
<feature type="compositionally biased region" description="Low complexity" evidence="2">
    <location>
        <begin position="648"/>
        <end position="680"/>
    </location>
</feature>
<accession>A0AAE0GJH8</accession>
<evidence type="ECO:0000256" key="1">
    <source>
        <dbReference type="SAM" id="Coils"/>
    </source>
</evidence>
<dbReference type="PANTHER" id="PTHR48125:SF10">
    <property type="entry name" value="OS12G0136300 PROTEIN"/>
    <property type="match status" value="1"/>
</dbReference>
<organism evidence="3 4">
    <name type="scientific">Cymbomonas tetramitiformis</name>
    <dbReference type="NCBI Taxonomy" id="36881"/>
    <lineage>
        <taxon>Eukaryota</taxon>
        <taxon>Viridiplantae</taxon>
        <taxon>Chlorophyta</taxon>
        <taxon>Pyramimonadophyceae</taxon>
        <taxon>Pyramimonadales</taxon>
        <taxon>Pyramimonadaceae</taxon>
        <taxon>Cymbomonas</taxon>
    </lineage>
</organism>
<gene>
    <name evidence="3" type="ORF">CYMTET_12951</name>
</gene>
<feature type="region of interest" description="Disordered" evidence="2">
    <location>
        <begin position="580"/>
        <end position="618"/>
    </location>
</feature>
<feature type="coiled-coil region" evidence="1">
    <location>
        <begin position="184"/>
        <end position="211"/>
    </location>
</feature>
<dbReference type="PANTHER" id="PTHR48125">
    <property type="entry name" value="LP07818P1"/>
    <property type="match status" value="1"/>
</dbReference>
<reference evidence="3 4" key="1">
    <citation type="journal article" date="2015" name="Genome Biol. Evol.">
        <title>Comparative Genomics of a Bacterivorous Green Alga Reveals Evolutionary Causalities and Consequences of Phago-Mixotrophic Mode of Nutrition.</title>
        <authorList>
            <person name="Burns J.A."/>
            <person name="Paasch A."/>
            <person name="Narechania A."/>
            <person name="Kim E."/>
        </authorList>
    </citation>
    <scope>NUCLEOTIDE SEQUENCE [LARGE SCALE GENOMIC DNA]</scope>
    <source>
        <strain evidence="3 4">PLY_AMNH</strain>
    </source>
</reference>
<dbReference type="AlphaFoldDB" id="A0AAE0GJH8"/>
<feature type="compositionally biased region" description="Low complexity" evidence="2">
    <location>
        <begin position="688"/>
        <end position="765"/>
    </location>
</feature>
<evidence type="ECO:0000313" key="4">
    <source>
        <dbReference type="Proteomes" id="UP001190700"/>
    </source>
</evidence>
<evidence type="ECO:0000313" key="3">
    <source>
        <dbReference type="EMBL" id="KAK3279150.1"/>
    </source>
</evidence>
<comment type="caution">
    <text evidence="3">The sequence shown here is derived from an EMBL/GenBank/DDBJ whole genome shotgun (WGS) entry which is preliminary data.</text>
</comment>
<dbReference type="Proteomes" id="UP001190700">
    <property type="component" value="Unassembled WGS sequence"/>
</dbReference>
<dbReference type="EMBL" id="LGRX02005107">
    <property type="protein sequence ID" value="KAK3279150.1"/>
    <property type="molecule type" value="Genomic_DNA"/>
</dbReference>
<proteinExistence type="predicted"/>
<feature type="region of interest" description="Disordered" evidence="2">
    <location>
        <begin position="645"/>
        <end position="765"/>
    </location>
</feature>
<keyword evidence="1" id="KW-0175">Coiled coil</keyword>